<dbReference type="Gene3D" id="3.40.50.1820">
    <property type="entry name" value="alpha/beta hydrolase"/>
    <property type="match status" value="1"/>
</dbReference>
<evidence type="ECO:0000313" key="2">
    <source>
        <dbReference type="EMBL" id="MBA8812069.1"/>
    </source>
</evidence>
<evidence type="ECO:0000313" key="1">
    <source>
        <dbReference type="EMBL" id="GEK84221.1"/>
    </source>
</evidence>
<dbReference type="AlphaFoldDB" id="A0A7W3PHW4"/>
<proteinExistence type="predicted"/>
<evidence type="ECO:0000313" key="4">
    <source>
        <dbReference type="Proteomes" id="UP000522688"/>
    </source>
</evidence>
<dbReference type="GO" id="GO:0016787">
    <property type="term" value="F:hydrolase activity"/>
    <property type="evidence" value="ECO:0007669"/>
    <property type="project" value="InterPro"/>
</dbReference>
<organism evidence="2 4">
    <name type="scientific">Frigoribacterium faeni</name>
    <dbReference type="NCBI Taxonomy" id="145483"/>
    <lineage>
        <taxon>Bacteria</taxon>
        <taxon>Bacillati</taxon>
        <taxon>Actinomycetota</taxon>
        <taxon>Actinomycetes</taxon>
        <taxon>Micrococcales</taxon>
        <taxon>Microbacteriaceae</taxon>
        <taxon>Frigoribacterium</taxon>
    </lineage>
</organism>
<name>A0A7W3PHW4_9MICO</name>
<dbReference type="SUPFAM" id="SSF53474">
    <property type="entry name" value="alpha/beta-Hydrolases"/>
    <property type="match status" value="1"/>
</dbReference>
<dbReference type="RefSeq" id="WP_146856554.1">
    <property type="nucleotide sequence ID" value="NZ_BAAAHR010000002.1"/>
</dbReference>
<dbReference type="InterPro" id="IPR029058">
    <property type="entry name" value="AB_hydrolase_fold"/>
</dbReference>
<dbReference type="OrthoDB" id="9804993at2"/>
<evidence type="ECO:0000313" key="3">
    <source>
        <dbReference type="Proteomes" id="UP000321154"/>
    </source>
</evidence>
<comment type="caution">
    <text evidence="2">The sequence shown here is derived from an EMBL/GenBank/DDBJ whole genome shotgun (WGS) entry which is preliminary data.</text>
</comment>
<sequence>MTAAKAPAPTSFLLLHGWQNHRPAGHWQHWLAGELEAVGHRVRYPQLPDADEPTPAAWEAAVRDELDALSDDGPVTVLCHSLSCLVWLRLQAGDAPPRVDRVALVAPPSPELIAGQPIRAFVAGDLFDGRLLAPGGAREAVVVAGDDDEWLPLGPVDTWEARVDAPVVVIPRGGHLNPDSGYGAWPAALAWALGASAADAFG</sequence>
<dbReference type="EMBL" id="JACGWW010000001">
    <property type="protein sequence ID" value="MBA8812069.1"/>
    <property type="molecule type" value="Genomic_DNA"/>
</dbReference>
<dbReference type="Proteomes" id="UP000321154">
    <property type="component" value="Unassembled WGS sequence"/>
</dbReference>
<keyword evidence="3" id="KW-1185">Reference proteome</keyword>
<dbReference type="EMBL" id="BJUV01000030">
    <property type="protein sequence ID" value="GEK84221.1"/>
    <property type="molecule type" value="Genomic_DNA"/>
</dbReference>
<dbReference type="InterPro" id="IPR010662">
    <property type="entry name" value="RBBP9/YdeN"/>
</dbReference>
<dbReference type="Proteomes" id="UP000522688">
    <property type="component" value="Unassembled WGS sequence"/>
</dbReference>
<protein>
    <recommendedName>
        <fullName evidence="5">Alpha/beta hydrolase</fullName>
    </recommendedName>
</protein>
<gene>
    <name evidence="2" type="ORF">FB463_000293</name>
    <name evidence="1" type="ORF">FFA01_25300</name>
</gene>
<accession>A0A7W3PHW4</accession>
<dbReference type="Pfam" id="PF06821">
    <property type="entry name" value="Ser_hydrolase"/>
    <property type="match status" value="1"/>
</dbReference>
<reference evidence="1 3" key="1">
    <citation type="submission" date="2019-07" db="EMBL/GenBank/DDBJ databases">
        <title>Whole genome shotgun sequence of Frigoribacterium faeni NBRC 103066.</title>
        <authorList>
            <person name="Hosoyama A."/>
            <person name="Uohara A."/>
            <person name="Ohji S."/>
            <person name="Ichikawa N."/>
        </authorList>
    </citation>
    <scope>NUCLEOTIDE SEQUENCE [LARGE SCALE GENOMIC DNA]</scope>
    <source>
        <strain evidence="1 3">NBRC 103066</strain>
    </source>
</reference>
<evidence type="ECO:0008006" key="5">
    <source>
        <dbReference type="Google" id="ProtNLM"/>
    </source>
</evidence>
<reference evidence="2 4" key="2">
    <citation type="submission" date="2020-07" db="EMBL/GenBank/DDBJ databases">
        <title>Sequencing the genomes of 1000 actinobacteria strains.</title>
        <authorList>
            <person name="Klenk H.-P."/>
        </authorList>
    </citation>
    <scope>NUCLEOTIDE SEQUENCE [LARGE SCALE GENOMIC DNA]</scope>
    <source>
        <strain evidence="2 4">DSM 10309</strain>
    </source>
</reference>